<dbReference type="EMBL" id="AZQQ01000082">
    <property type="protein sequence ID" value="KDD67727.1"/>
    <property type="molecule type" value="Genomic_DNA"/>
</dbReference>
<dbReference type="InterPro" id="IPR038570">
    <property type="entry name" value="HicA_sf"/>
</dbReference>
<dbReference type="GO" id="GO:0016787">
    <property type="term" value="F:hydrolase activity"/>
    <property type="evidence" value="ECO:0007669"/>
    <property type="project" value="UniProtKB-KW"/>
</dbReference>
<accession>A0A059L099</accession>
<name>A0A059L099_9PSED</name>
<keyword evidence="7" id="KW-0346">Stress response</keyword>
<evidence type="ECO:0000256" key="2">
    <source>
        <dbReference type="ARBA" id="ARBA00022649"/>
    </source>
</evidence>
<gene>
    <name evidence="8" type="ORF">V466_17535</name>
</gene>
<evidence type="ECO:0000256" key="1">
    <source>
        <dbReference type="ARBA" id="ARBA00006620"/>
    </source>
</evidence>
<keyword evidence="4" id="KW-0255">Endonuclease</keyword>
<reference evidence="8 9" key="1">
    <citation type="submission" date="2013-12" db="EMBL/GenBank/DDBJ databases">
        <authorList>
            <person name="Formusa P.A."/>
            <person name="Habash M."/>
            <person name="Lee H."/>
            <person name="Trevors J.T."/>
        </authorList>
    </citation>
    <scope>NUCLEOTIDE SEQUENCE [LARGE SCALE GENOMIC DNA]</scope>
    <source>
        <strain evidence="8 9">PD30</strain>
    </source>
</reference>
<evidence type="ECO:0008006" key="10">
    <source>
        <dbReference type="Google" id="ProtNLM"/>
    </source>
</evidence>
<dbReference type="PANTHER" id="PTHR34873">
    <property type="entry name" value="SSR1766 PROTEIN"/>
    <property type="match status" value="1"/>
</dbReference>
<dbReference type="GO" id="GO:0004519">
    <property type="term" value="F:endonuclease activity"/>
    <property type="evidence" value="ECO:0007669"/>
    <property type="project" value="UniProtKB-KW"/>
</dbReference>
<keyword evidence="5" id="KW-0378">Hydrolase</keyword>
<sequence>MRSREMIRMIEEDGWYLVAVKGSHHQYKHPCKLGRVTIKHPDSDLPKGTINSILKQAGLK</sequence>
<evidence type="ECO:0000256" key="7">
    <source>
        <dbReference type="ARBA" id="ARBA00023016"/>
    </source>
</evidence>
<comment type="similarity">
    <text evidence="1">Belongs to the HicA mRNA interferase family.</text>
</comment>
<organism evidence="8 9">
    <name type="scientific">Pseudomonas mandelii PD30</name>
    <dbReference type="NCBI Taxonomy" id="1419583"/>
    <lineage>
        <taxon>Bacteria</taxon>
        <taxon>Pseudomonadati</taxon>
        <taxon>Pseudomonadota</taxon>
        <taxon>Gammaproteobacteria</taxon>
        <taxon>Pseudomonadales</taxon>
        <taxon>Pseudomonadaceae</taxon>
        <taxon>Pseudomonas</taxon>
    </lineage>
</organism>
<evidence type="ECO:0000256" key="3">
    <source>
        <dbReference type="ARBA" id="ARBA00022722"/>
    </source>
</evidence>
<evidence type="ECO:0000256" key="6">
    <source>
        <dbReference type="ARBA" id="ARBA00022884"/>
    </source>
</evidence>
<dbReference type="Pfam" id="PF07927">
    <property type="entry name" value="HicA_toxin"/>
    <property type="match status" value="1"/>
</dbReference>
<dbReference type="AlphaFoldDB" id="A0A059L099"/>
<keyword evidence="2" id="KW-1277">Toxin-antitoxin system</keyword>
<keyword evidence="6" id="KW-0694">RNA-binding</keyword>
<evidence type="ECO:0000313" key="9">
    <source>
        <dbReference type="Proteomes" id="UP000026739"/>
    </source>
</evidence>
<protein>
    <recommendedName>
        <fullName evidence="10">Addiction module toxin, HicA family</fullName>
    </recommendedName>
</protein>
<dbReference type="SUPFAM" id="SSF54786">
    <property type="entry name" value="YcfA/nrd intein domain"/>
    <property type="match status" value="1"/>
</dbReference>
<comment type="caution">
    <text evidence="8">The sequence shown here is derived from an EMBL/GenBank/DDBJ whole genome shotgun (WGS) entry which is preliminary data.</text>
</comment>
<dbReference type="Proteomes" id="UP000026739">
    <property type="component" value="Unassembled WGS sequence"/>
</dbReference>
<dbReference type="Gene3D" id="3.30.920.30">
    <property type="entry name" value="Hypothetical protein"/>
    <property type="match status" value="1"/>
</dbReference>
<dbReference type="GO" id="GO:0003729">
    <property type="term" value="F:mRNA binding"/>
    <property type="evidence" value="ECO:0007669"/>
    <property type="project" value="InterPro"/>
</dbReference>
<dbReference type="InterPro" id="IPR012933">
    <property type="entry name" value="HicA_mRNA_interferase"/>
</dbReference>
<proteinExistence type="inferred from homology"/>
<dbReference type="PANTHER" id="PTHR34873:SF3">
    <property type="entry name" value="ADDICTION MODULE TOXIN, HICA FAMILY"/>
    <property type="match status" value="1"/>
</dbReference>
<evidence type="ECO:0000256" key="5">
    <source>
        <dbReference type="ARBA" id="ARBA00022801"/>
    </source>
</evidence>
<keyword evidence="3" id="KW-0540">Nuclease</keyword>
<evidence type="ECO:0000313" key="8">
    <source>
        <dbReference type="EMBL" id="KDD67727.1"/>
    </source>
</evidence>
<dbReference type="eggNOG" id="COG1724">
    <property type="taxonomic scope" value="Bacteria"/>
</dbReference>
<evidence type="ECO:0000256" key="4">
    <source>
        <dbReference type="ARBA" id="ARBA00022759"/>
    </source>
</evidence>
<dbReference type="RefSeq" id="WP_033058467.1">
    <property type="nucleotide sequence ID" value="NZ_AZQQ01000082.1"/>
</dbReference>